<dbReference type="SUPFAM" id="SSF52096">
    <property type="entry name" value="ClpP/crotonase"/>
    <property type="match status" value="1"/>
</dbReference>
<dbReference type="GO" id="GO:0006552">
    <property type="term" value="P:L-leucine catabolic process"/>
    <property type="evidence" value="ECO:0007669"/>
    <property type="project" value="TreeGrafter"/>
</dbReference>
<dbReference type="Pfam" id="PF00682">
    <property type="entry name" value="HMGL-like"/>
    <property type="match status" value="1"/>
</dbReference>
<evidence type="ECO:0000313" key="8">
    <source>
        <dbReference type="EMBL" id="GAM43669.1"/>
    </source>
</evidence>
<name>A0A6V8HNT4_TALPI</name>
<dbReference type="AlphaFoldDB" id="A0A6V8HNT4"/>
<dbReference type="GO" id="GO:0004419">
    <property type="term" value="F:hydroxymethylglutaryl-CoA lyase activity"/>
    <property type="evidence" value="ECO:0007669"/>
    <property type="project" value="UniProtKB-EC"/>
</dbReference>
<dbReference type="FunFam" id="3.20.20.70:FF:000071">
    <property type="entry name" value="Hydroxymethylglutaryl-CoA lyase"/>
    <property type="match status" value="1"/>
</dbReference>
<evidence type="ECO:0000256" key="4">
    <source>
        <dbReference type="ARBA" id="ARBA00022723"/>
    </source>
</evidence>
<dbReference type="InterPro" id="IPR043594">
    <property type="entry name" value="HMGL"/>
</dbReference>
<dbReference type="InterPro" id="IPR029045">
    <property type="entry name" value="ClpP/crotonase-like_dom_sf"/>
</dbReference>
<dbReference type="Gene3D" id="3.20.20.70">
    <property type="entry name" value="Aldolase class I"/>
    <property type="match status" value="1"/>
</dbReference>
<dbReference type="UniPathway" id="UPA00896">
    <property type="reaction ID" value="UER00863"/>
</dbReference>
<proteinExistence type="inferred from homology"/>
<evidence type="ECO:0000256" key="2">
    <source>
        <dbReference type="ARBA" id="ARBA00009405"/>
    </source>
</evidence>
<dbReference type="Gene3D" id="3.90.226.10">
    <property type="entry name" value="2-enoyl-CoA Hydratase, Chain A, domain 1"/>
    <property type="match status" value="1"/>
</dbReference>
<comment type="caution">
    <text evidence="8">The sequence shown here is derived from an EMBL/GenBank/DDBJ whole genome shotgun (WGS) entry which is preliminary data.</text>
</comment>
<dbReference type="GO" id="GO:0046872">
    <property type="term" value="F:metal ion binding"/>
    <property type="evidence" value="ECO:0007669"/>
    <property type="project" value="UniProtKB-KW"/>
</dbReference>
<sequence length="882" mass="99038">MANDTFHYFPQLPPELRRMIWEHCLPRRVAQVDPCDAFFDGRKPEQVCAVRSVTIENTRQPVIAFVNHESRQVALEQGRWLRDKEETNAICVLLPSFWIQRKRDVLHLNWTPERCDFWYRFEYDDGESWLFMFFYRADELLMERSIVADAIHPFNFHALLDSANDDDDDDDDDDELSVSPFIRYESWKSVALPDMAWYTLEWSGYQINVDVVMAAISLHITRESAVRSGLFGLLGDAPIQLIDVGDDVLLRKYEGIYREHGPDKEPKVQNIFEVLMSPQFWAAVETWKREAEWLIFASIWQAKTKESDLNGFGLDTASFWEPRLHKRDYVPEVRIVEVGPRDGLQSIKDAVPTEVKIELIQRLRRAGLRSIELTSVVSTRKVPQLADCQEVLTNPAIKDLIQHSEGNSLRLPVLTPNLKGLEIALSRGVKEVAVFISATEGFSEANINFSVEQGIKNARAVAQKAIEAGIAVRGYVSCIFVDPYDGPTNPSSVLHCVQELLQMGCYEVSLGDTTGAGTPAKVATLIRYLEKNGIPLKRLAGHFHDTYGQAVANVLQAYICGIRVFDASVGGLGGCPFAPGAKGNVATEDVVLMFQNAGIQTGINLADLVATGNWINQQVRGSSESLRSDFSTDTVDTLQQKSRPRDKELWLPSFRPMSMKYMKTSLKRVKHADKIRFLQSENGDLKMILNRPNRGNLLTRSMITSLIKCLKTYHDNPSVSRVVITGTGPYFCAGVDMKREYSESSAERNNSFDLLVQLFEIIDQYPKPVIACLNGHACGAGVALAFACDERIMIQSATINLNPTKEKNILTDLLSRYFSSAANGEDALPRKLSSRPLTGSELQFLGLVSEIAEGKKDMQTKLESYLCIKDVSRRGVGSLTKL</sequence>
<keyword evidence="4" id="KW-0479">Metal-binding</keyword>
<dbReference type="Pfam" id="PF20150">
    <property type="entry name" value="2EXR"/>
    <property type="match status" value="1"/>
</dbReference>
<evidence type="ECO:0000256" key="1">
    <source>
        <dbReference type="ARBA" id="ARBA00005143"/>
    </source>
</evidence>
<evidence type="ECO:0000313" key="9">
    <source>
        <dbReference type="Proteomes" id="UP000053095"/>
    </source>
</evidence>
<dbReference type="Pfam" id="PF00378">
    <property type="entry name" value="ECH_1"/>
    <property type="match status" value="1"/>
</dbReference>
<dbReference type="CDD" id="cd06558">
    <property type="entry name" value="crotonase-like"/>
    <property type="match status" value="1"/>
</dbReference>
<dbReference type="InterPro" id="IPR001753">
    <property type="entry name" value="Enoyl-CoA_hydra/iso"/>
</dbReference>
<accession>A0A6V8HNT4</accession>
<dbReference type="InterPro" id="IPR013785">
    <property type="entry name" value="Aldolase_TIM"/>
</dbReference>
<evidence type="ECO:0000256" key="5">
    <source>
        <dbReference type="ARBA" id="ARBA00023239"/>
    </source>
</evidence>
<dbReference type="Proteomes" id="UP000053095">
    <property type="component" value="Unassembled WGS sequence"/>
</dbReference>
<keyword evidence="5" id="KW-0456">Lyase</keyword>
<comment type="pathway">
    <text evidence="1">Metabolic intermediate metabolism; (S)-3-hydroxy-3-methylglutaryl-CoA degradation; acetoacetate from (S)-3-hydroxy-3-methylglutaryl-CoA: step 1/1.</text>
</comment>
<organism evidence="8 9">
    <name type="scientific">Talaromyces pinophilus</name>
    <name type="common">Penicillium pinophilum</name>
    <dbReference type="NCBI Taxonomy" id="128442"/>
    <lineage>
        <taxon>Eukaryota</taxon>
        <taxon>Fungi</taxon>
        <taxon>Dikarya</taxon>
        <taxon>Ascomycota</taxon>
        <taxon>Pezizomycotina</taxon>
        <taxon>Eurotiomycetes</taxon>
        <taxon>Eurotiomycetidae</taxon>
        <taxon>Eurotiales</taxon>
        <taxon>Trichocomaceae</taxon>
        <taxon>Talaromyces</taxon>
        <taxon>Talaromyces sect. Talaromyces</taxon>
    </lineage>
</organism>
<dbReference type="PANTHER" id="PTHR42738">
    <property type="entry name" value="HYDROXYMETHYLGLUTARYL-COA LYASE"/>
    <property type="match status" value="1"/>
</dbReference>
<comment type="catalytic activity">
    <reaction evidence="6">
        <text>(3S)-3-hydroxy-3-methylglutaryl-CoA = acetoacetate + acetyl-CoA</text>
        <dbReference type="Rhea" id="RHEA:24404"/>
        <dbReference type="ChEBI" id="CHEBI:13705"/>
        <dbReference type="ChEBI" id="CHEBI:43074"/>
        <dbReference type="ChEBI" id="CHEBI:57288"/>
        <dbReference type="EC" id="4.1.3.4"/>
    </reaction>
</comment>
<dbReference type="EMBL" id="DF933856">
    <property type="protein sequence ID" value="GAM43669.1"/>
    <property type="molecule type" value="Genomic_DNA"/>
</dbReference>
<dbReference type="SUPFAM" id="SSF51569">
    <property type="entry name" value="Aldolase"/>
    <property type="match status" value="1"/>
</dbReference>
<dbReference type="NCBIfam" id="NF004283">
    <property type="entry name" value="PRK05692.1"/>
    <property type="match status" value="1"/>
</dbReference>
<gene>
    <name evidence="8" type="ORF">TCE0_060r18666</name>
</gene>
<dbReference type="InterPro" id="IPR045518">
    <property type="entry name" value="2EXR"/>
</dbReference>
<keyword evidence="9" id="KW-1185">Reference proteome</keyword>
<dbReference type="PROSITE" id="PS50991">
    <property type="entry name" value="PYR_CT"/>
    <property type="match status" value="1"/>
</dbReference>
<dbReference type="CDD" id="cd07938">
    <property type="entry name" value="DRE_TIM_HMGL"/>
    <property type="match status" value="1"/>
</dbReference>
<feature type="domain" description="Pyruvate carboxyltransferase" evidence="7">
    <location>
        <begin position="333"/>
        <end position="609"/>
    </location>
</feature>
<dbReference type="GO" id="GO:0046951">
    <property type="term" value="P:ketone body biosynthetic process"/>
    <property type="evidence" value="ECO:0007669"/>
    <property type="project" value="TreeGrafter"/>
</dbReference>
<evidence type="ECO:0000256" key="3">
    <source>
        <dbReference type="ARBA" id="ARBA00012910"/>
    </source>
</evidence>
<dbReference type="InterPro" id="IPR000891">
    <property type="entry name" value="PYR_CT"/>
</dbReference>
<evidence type="ECO:0000256" key="6">
    <source>
        <dbReference type="ARBA" id="ARBA00049877"/>
    </source>
</evidence>
<reference evidence="9" key="1">
    <citation type="journal article" date="2015" name="Genome Announc.">
        <title>Draft genome sequence of Talaromyces cellulolyticus strain Y-94, a source of lignocellulosic biomass-degrading enzymes.</title>
        <authorList>
            <person name="Fujii T."/>
            <person name="Koike H."/>
            <person name="Sawayama S."/>
            <person name="Yano S."/>
            <person name="Inoue H."/>
        </authorList>
    </citation>
    <scope>NUCLEOTIDE SEQUENCE [LARGE SCALE GENOMIC DNA]</scope>
    <source>
        <strain evidence="9">Y-94</strain>
    </source>
</reference>
<protein>
    <recommendedName>
        <fullName evidence="3">hydroxymethylglutaryl-CoA lyase</fullName>
        <ecNumber evidence="3">4.1.3.4</ecNumber>
    </recommendedName>
</protein>
<comment type="similarity">
    <text evidence="2">Belongs to the HMG-CoA lyase family.</text>
</comment>
<dbReference type="EC" id="4.1.3.4" evidence="3"/>
<evidence type="ECO:0000259" key="7">
    <source>
        <dbReference type="PROSITE" id="PS50991"/>
    </source>
</evidence>
<dbReference type="PANTHER" id="PTHR42738:SF17">
    <property type="entry name" value="HYDROXYMETHYLGLUTARYL-COA LYASE"/>
    <property type="match status" value="1"/>
</dbReference>